<dbReference type="EMBL" id="JACHJN010000005">
    <property type="protein sequence ID" value="MBB5956848.1"/>
    <property type="molecule type" value="Genomic_DNA"/>
</dbReference>
<protein>
    <submittedName>
        <fullName evidence="1">Uncharacterized protein YdeI (YjbR/CyaY-like superfamily)</fullName>
    </submittedName>
</protein>
<sequence>METLDGAGVIDFADAAHWEDWLAVHHDRSGGVWLKIAKKNSGRSSVTLPEALDVALCYGWIDSQRKRYDEHHYLQRYSPRRATGSWSQVNVDKVEALIAAGRMRAPGHAAIEAARADGRWAAAYQPQRTAAVPPDLADALAADAGAREHFDRLDRTGRYALLLRLMKAKTPATRTARLQRIVASLTAPGGQ</sequence>
<reference evidence="1 2" key="1">
    <citation type="submission" date="2020-08" db="EMBL/GenBank/DDBJ databases">
        <title>Genomic Encyclopedia of Type Strains, Phase III (KMG-III): the genomes of soil and plant-associated and newly described type strains.</title>
        <authorList>
            <person name="Whitman W."/>
        </authorList>
    </citation>
    <scope>NUCLEOTIDE SEQUENCE [LARGE SCALE GENOMIC DNA]</scope>
    <source>
        <strain evidence="1 2">CECT 8640</strain>
    </source>
</reference>
<organism evidence="1 2">
    <name type="scientific">Saccharothrix tamanrassetensis</name>
    <dbReference type="NCBI Taxonomy" id="1051531"/>
    <lineage>
        <taxon>Bacteria</taxon>
        <taxon>Bacillati</taxon>
        <taxon>Actinomycetota</taxon>
        <taxon>Actinomycetes</taxon>
        <taxon>Pseudonocardiales</taxon>
        <taxon>Pseudonocardiaceae</taxon>
        <taxon>Saccharothrix</taxon>
    </lineage>
</organism>
<dbReference type="RefSeq" id="WP_184691639.1">
    <property type="nucleotide sequence ID" value="NZ_JACHJN010000005.1"/>
</dbReference>
<comment type="caution">
    <text evidence="1">The sequence shown here is derived from an EMBL/GenBank/DDBJ whole genome shotgun (WGS) entry which is preliminary data.</text>
</comment>
<accession>A0A841CL00</accession>
<keyword evidence="2" id="KW-1185">Reference proteome</keyword>
<proteinExistence type="predicted"/>
<evidence type="ECO:0000313" key="2">
    <source>
        <dbReference type="Proteomes" id="UP000547510"/>
    </source>
</evidence>
<evidence type="ECO:0000313" key="1">
    <source>
        <dbReference type="EMBL" id="MBB5956848.1"/>
    </source>
</evidence>
<dbReference type="Pfam" id="PF13376">
    <property type="entry name" value="OmdA"/>
    <property type="match status" value="1"/>
</dbReference>
<dbReference type="Proteomes" id="UP000547510">
    <property type="component" value="Unassembled WGS sequence"/>
</dbReference>
<dbReference type="AlphaFoldDB" id="A0A841CL00"/>
<name>A0A841CL00_9PSEU</name>
<gene>
    <name evidence="1" type="ORF">FHS29_003441</name>
</gene>